<evidence type="ECO:0000256" key="6">
    <source>
        <dbReference type="ARBA" id="ARBA00023065"/>
    </source>
</evidence>
<reference evidence="9" key="2">
    <citation type="journal article" date="2021" name="PeerJ">
        <title>Extensive microbial diversity within the chicken gut microbiome revealed by metagenomics and culture.</title>
        <authorList>
            <person name="Gilroy R."/>
            <person name="Ravi A."/>
            <person name="Getino M."/>
            <person name="Pursley I."/>
            <person name="Horton D.L."/>
            <person name="Alikhan N.F."/>
            <person name="Baker D."/>
            <person name="Gharbi K."/>
            <person name="Hall N."/>
            <person name="Watson M."/>
            <person name="Adriaenssens E.M."/>
            <person name="Foster-Nyarko E."/>
            <person name="Jarju S."/>
            <person name="Secka A."/>
            <person name="Antonio M."/>
            <person name="Oren A."/>
            <person name="Chaudhuri R.R."/>
            <person name="La Ragione R."/>
            <person name="Hildebrand F."/>
            <person name="Pallen M.J."/>
        </authorList>
    </citation>
    <scope>NUCLEOTIDE SEQUENCE</scope>
    <source>
        <strain evidence="9">CHK191-8634</strain>
    </source>
</reference>
<evidence type="ECO:0000313" key="10">
    <source>
        <dbReference type="Proteomes" id="UP000824073"/>
    </source>
</evidence>
<evidence type="ECO:0000256" key="1">
    <source>
        <dbReference type="ARBA" id="ARBA00004651"/>
    </source>
</evidence>
<evidence type="ECO:0000256" key="7">
    <source>
        <dbReference type="ARBA" id="ARBA00023136"/>
    </source>
</evidence>
<feature type="transmembrane region" description="Helical" evidence="8">
    <location>
        <begin position="197"/>
        <end position="216"/>
    </location>
</feature>
<feature type="transmembrane region" description="Helical" evidence="8">
    <location>
        <begin position="355"/>
        <end position="376"/>
    </location>
</feature>
<keyword evidence="5 8" id="KW-1133">Transmembrane helix</keyword>
<dbReference type="GO" id="GO:0008324">
    <property type="term" value="F:monoatomic cation transmembrane transporter activity"/>
    <property type="evidence" value="ECO:0007669"/>
    <property type="project" value="InterPro"/>
</dbReference>
<dbReference type="Proteomes" id="UP000824073">
    <property type="component" value="Unassembled WGS sequence"/>
</dbReference>
<organism evidence="9 10">
    <name type="scientific">Candidatus Ventrousia excrementavium</name>
    <dbReference type="NCBI Taxonomy" id="2840961"/>
    <lineage>
        <taxon>Bacteria</taxon>
        <taxon>Bacillati</taxon>
        <taxon>Bacillota</taxon>
        <taxon>Clostridia</taxon>
        <taxon>Eubacteriales</taxon>
        <taxon>Clostridiaceae</taxon>
        <taxon>Clostridiaceae incertae sedis</taxon>
        <taxon>Candidatus Ventrousia</taxon>
    </lineage>
</organism>
<dbReference type="AlphaFoldDB" id="A0A9D1S217"/>
<evidence type="ECO:0000256" key="3">
    <source>
        <dbReference type="ARBA" id="ARBA00022475"/>
    </source>
</evidence>
<dbReference type="GO" id="GO:0030001">
    <property type="term" value="P:metal ion transport"/>
    <property type="evidence" value="ECO:0007669"/>
    <property type="project" value="UniProtKB-ARBA"/>
</dbReference>
<dbReference type="InterPro" id="IPR003445">
    <property type="entry name" value="Cat_transpt"/>
</dbReference>
<evidence type="ECO:0000256" key="4">
    <source>
        <dbReference type="ARBA" id="ARBA00022692"/>
    </source>
</evidence>
<proteinExistence type="predicted"/>
<name>A0A9D1S217_9CLOT</name>
<evidence type="ECO:0000256" key="5">
    <source>
        <dbReference type="ARBA" id="ARBA00022989"/>
    </source>
</evidence>
<dbReference type="PANTHER" id="PTHR32024">
    <property type="entry name" value="TRK SYSTEM POTASSIUM UPTAKE PROTEIN TRKG-RELATED"/>
    <property type="match status" value="1"/>
</dbReference>
<feature type="transmembrane region" description="Helical" evidence="8">
    <location>
        <begin position="411"/>
        <end position="433"/>
    </location>
</feature>
<dbReference type="Pfam" id="PF02386">
    <property type="entry name" value="TrkH"/>
    <property type="match status" value="1"/>
</dbReference>
<keyword evidence="2" id="KW-0813">Transport</keyword>
<feature type="transmembrane region" description="Helical" evidence="8">
    <location>
        <begin position="132"/>
        <end position="152"/>
    </location>
</feature>
<evidence type="ECO:0000256" key="2">
    <source>
        <dbReference type="ARBA" id="ARBA00022448"/>
    </source>
</evidence>
<feature type="transmembrane region" description="Helical" evidence="8">
    <location>
        <begin position="12"/>
        <end position="37"/>
    </location>
</feature>
<comment type="subcellular location">
    <subcellularLocation>
        <location evidence="1">Cell membrane</location>
        <topology evidence="1">Multi-pass membrane protein</topology>
    </subcellularLocation>
</comment>
<dbReference type="PANTHER" id="PTHR32024:SF1">
    <property type="entry name" value="KTR SYSTEM POTASSIUM UPTAKE PROTEIN B"/>
    <property type="match status" value="1"/>
</dbReference>
<feature type="transmembrane region" description="Helical" evidence="8">
    <location>
        <begin position="228"/>
        <end position="253"/>
    </location>
</feature>
<feature type="transmembrane region" description="Helical" evidence="8">
    <location>
        <begin position="77"/>
        <end position="101"/>
    </location>
</feature>
<feature type="transmembrane region" description="Helical" evidence="8">
    <location>
        <begin position="314"/>
        <end position="334"/>
    </location>
</feature>
<comment type="caution">
    <text evidence="9">The sequence shown here is derived from an EMBL/GenBank/DDBJ whole genome shotgun (WGS) entry which is preliminary data.</text>
</comment>
<keyword evidence="3" id="KW-1003">Cell membrane</keyword>
<reference evidence="9" key="1">
    <citation type="submission" date="2020-10" db="EMBL/GenBank/DDBJ databases">
        <authorList>
            <person name="Gilroy R."/>
        </authorList>
    </citation>
    <scope>NUCLEOTIDE SEQUENCE</scope>
    <source>
        <strain evidence="9">CHK191-8634</strain>
    </source>
</reference>
<keyword evidence="4 8" id="KW-0812">Transmembrane</keyword>
<dbReference type="EMBL" id="DVMR01000080">
    <property type="protein sequence ID" value="HIU44661.1"/>
    <property type="molecule type" value="Genomic_DNA"/>
</dbReference>
<dbReference type="GO" id="GO:0005886">
    <property type="term" value="C:plasma membrane"/>
    <property type="evidence" value="ECO:0007669"/>
    <property type="project" value="UniProtKB-SubCell"/>
</dbReference>
<evidence type="ECO:0000313" key="9">
    <source>
        <dbReference type="EMBL" id="HIU44661.1"/>
    </source>
</evidence>
<keyword evidence="7 8" id="KW-0472">Membrane</keyword>
<gene>
    <name evidence="9" type="ORF">IAB67_10250</name>
</gene>
<evidence type="ECO:0000256" key="8">
    <source>
        <dbReference type="SAM" id="Phobius"/>
    </source>
</evidence>
<sequence length="451" mass="47693">MHRIARRKKPPSPVRVITVGFSLLIVLGTLLLCLPFATRSGQSAGPVTALFTATSATCVTGLVVEDTYLFWSPFGQAVILLLIQVGGLGFMMAAAGFSFVVRRRITLRERLLLGQSLSVEEMSGIVRLARGILVGTFAIEAMGAVILAIRFARDFGLRGGIVKGIWTSVSAFCNAGFDLMGETGAFSSMAKYLGDPAVTLTISLLIILGGLGFYVWSDLVTCPKNRRYRLHTSLVLATTGILLLAGTLGFLAFEWNNPQTLGDKSVFDRIMAAVFHSSSVRTAGFDQMGQAGLTSASRALTILLMFIGGSPGSTAGGIKTTTLAVLVLTAVAPYRGRNQASAFGRTIAQKSVTDALSVLVTGLFLVICSSFLVSWADKLPFETAVYECVSGFATVGLSLGVTPTLSVFSKLVLVLLMFTGRVGVMTIGAAALFRSSGEGRIKEPEGRVMVG</sequence>
<protein>
    <submittedName>
        <fullName evidence="9">Potassium uptake protein, TrkH family</fullName>
    </submittedName>
</protein>
<accession>A0A9D1S217</accession>
<keyword evidence="6" id="KW-0406">Ion transport</keyword>